<sequence>MIRSRALLAVTAIPASVLILYTWHPWQNFSRIDCRRGRQQFEREYGRANLRLSRGSLYRLKKFMDKVAKGESLTISVVGGSVTRGHHVWTEEIWFSRLVEWIRSVSPRKANHISVNGATAATGSDYFSYCYPLHIPSDSNLVLIELGINDSAWEGHIVNLENLLRGLLEMESKPAVIVVEAMAFANGGVGGGGGRMHLPVAQYYGMSFCCQRHPLASHFGRYPELLRVYFSQNYWGDPDTWHLNARGHYDLGMLIASLLLDVACSPPPIDPIPPEASLPWGVEDDRVPPVLPGRFMNSTELDTLPRLGVLDGWDPDTEHRRPTWRPICVSEQSPDATTSLHPVMNDGWVHWEDPDGQTKPYLTTQTPGARATFEIEVGDVGRVKVYSMRSRDLGLGLVRCWVNQDEDQAVKVVGYWDNDASIGRLAVVREGVAPGFHTVTCELLEETADPGGGHEFRMIAIMR</sequence>
<accession>A0AA38H975</accession>
<gene>
    <name evidence="2" type="ORF">MKK02DRAFT_27432</name>
</gene>
<name>A0AA38H975_9TREE</name>
<dbReference type="PANTHER" id="PTHR34407">
    <property type="entry name" value="EXPRESSED PROTEIN"/>
    <property type="match status" value="1"/>
</dbReference>
<organism evidence="2 3">
    <name type="scientific">Dioszegia hungarica</name>
    <dbReference type="NCBI Taxonomy" id="4972"/>
    <lineage>
        <taxon>Eukaryota</taxon>
        <taxon>Fungi</taxon>
        <taxon>Dikarya</taxon>
        <taxon>Basidiomycota</taxon>
        <taxon>Agaricomycotina</taxon>
        <taxon>Tremellomycetes</taxon>
        <taxon>Tremellales</taxon>
        <taxon>Bulleribasidiaceae</taxon>
        <taxon>Dioszegia</taxon>
    </lineage>
</organism>
<protein>
    <recommendedName>
        <fullName evidence="4">SGNH hydrolase-type esterase domain-containing protein</fullName>
    </recommendedName>
</protein>
<keyword evidence="1" id="KW-0472">Membrane</keyword>
<dbReference type="AlphaFoldDB" id="A0AA38H975"/>
<dbReference type="EMBL" id="JAKWFO010000005">
    <property type="protein sequence ID" value="KAI9635706.1"/>
    <property type="molecule type" value="Genomic_DNA"/>
</dbReference>
<dbReference type="SUPFAM" id="SSF52266">
    <property type="entry name" value="SGNH hydrolase"/>
    <property type="match status" value="1"/>
</dbReference>
<dbReference type="CDD" id="cd00229">
    <property type="entry name" value="SGNH_hydrolase"/>
    <property type="match status" value="1"/>
</dbReference>
<keyword evidence="1" id="KW-1133">Transmembrane helix</keyword>
<proteinExistence type="predicted"/>
<dbReference type="Proteomes" id="UP001164286">
    <property type="component" value="Unassembled WGS sequence"/>
</dbReference>
<evidence type="ECO:0000313" key="2">
    <source>
        <dbReference type="EMBL" id="KAI9635706.1"/>
    </source>
</evidence>
<dbReference type="InterPro" id="IPR036514">
    <property type="entry name" value="SGNH_hydro_sf"/>
</dbReference>
<dbReference type="Gene3D" id="3.40.50.1110">
    <property type="entry name" value="SGNH hydrolase"/>
    <property type="match status" value="1"/>
</dbReference>
<evidence type="ECO:0000313" key="3">
    <source>
        <dbReference type="Proteomes" id="UP001164286"/>
    </source>
</evidence>
<keyword evidence="3" id="KW-1185">Reference proteome</keyword>
<reference evidence="2" key="1">
    <citation type="journal article" date="2022" name="G3 (Bethesda)">
        <title>High quality genome of the basidiomycete yeast Dioszegia hungarica PDD-24b-2 isolated from cloud water.</title>
        <authorList>
            <person name="Jarrige D."/>
            <person name="Haridas S."/>
            <person name="Bleykasten-Grosshans C."/>
            <person name="Joly M."/>
            <person name="Nadalig T."/>
            <person name="Sancelme M."/>
            <person name="Vuilleumier S."/>
            <person name="Grigoriev I.V."/>
            <person name="Amato P."/>
            <person name="Bringel F."/>
        </authorList>
    </citation>
    <scope>NUCLEOTIDE SEQUENCE</scope>
    <source>
        <strain evidence="2">PDD-24b-2</strain>
    </source>
</reference>
<keyword evidence="1" id="KW-0812">Transmembrane</keyword>
<dbReference type="GeneID" id="77726545"/>
<evidence type="ECO:0008006" key="4">
    <source>
        <dbReference type="Google" id="ProtNLM"/>
    </source>
</evidence>
<dbReference type="RefSeq" id="XP_052945483.1">
    <property type="nucleotide sequence ID" value="XM_053087344.1"/>
</dbReference>
<dbReference type="PANTHER" id="PTHR34407:SF1">
    <property type="entry name" value="SGNH HYDROLASE-TYPE ESTERASE DOMAIN-CONTAINING PROTEIN"/>
    <property type="match status" value="1"/>
</dbReference>
<feature type="transmembrane region" description="Helical" evidence="1">
    <location>
        <begin position="7"/>
        <end position="26"/>
    </location>
</feature>
<evidence type="ECO:0000256" key="1">
    <source>
        <dbReference type="SAM" id="Phobius"/>
    </source>
</evidence>
<comment type="caution">
    <text evidence="2">The sequence shown here is derived from an EMBL/GenBank/DDBJ whole genome shotgun (WGS) entry which is preliminary data.</text>
</comment>